<evidence type="ECO:0000256" key="1">
    <source>
        <dbReference type="SAM" id="Phobius"/>
    </source>
</evidence>
<evidence type="ECO:0000313" key="2">
    <source>
        <dbReference type="EMBL" id="AIF10675.1"/>
    </source>
</evidence>
<accession>A0A075H696</accession>
<feature type="transmembrane region" description="Helical" evidence="1">
    <location>
        <begin position="92"/>
        <end position="110"/>
    </location>
</feature>
<dbReference type="InterPro" id="IPR012340">
    <property type="entry name" value="NA-bd_OB-fold"/>
</dbReference>
<name>A0A075H696_9EURY</name>
<feature type="transmembrane region" description="Helical" evidence="1">
    <location>
        <begin position="20"/>
        <end position="45"/>
    </location>
</feature>
<protein>
    <recommendedName>
        <fullName evidence="3">NfeD-like C-terminal domain-containing protein</fullName>
    </recommendedName>
</protein>
<sequence>MVDLFELLGFADVSGLELVFLLSAMVGGILFLVWFLLVMIGSAVGDIAGGLFDIDFGDSDLSFKSLTFQGILAFFMMFGLVGYALINSGTDDQLAALGGLVAGAFSLWIVSKMFEGFHKLESSGNIDINNAVGATGTVYARIRESGVGEVRVTFQDKMQTKQALSIDGTTLETGSFIEVVGVVGNTLQVKAIDSGMVEEEEE</sequence>
<evidence type="ECO:0008006" key="3">
    <source>
        <dbReference type="Google" id="ProtNLM"/>
    </source>
</evidence>
<keyword evidence="1" id="KW-0472">Membrane</keyword>
<keyword evidence="1" id="KW-0812">Transmembrane</keyword>
<dbReference type="EMBL" id="KF900897">
    <property type="protein sequence ID" value="AIF10675.1"/>
    <property type="molecule type" value="Genomic_DNA"/>
</dbReference>
<reference evidence="2" key="1">
    <citation type="journal article" date="2014" name="Genome Biol. Evol.">
        <title>Pangenome evidence for extensive interdomain horizontal transfer affecting lineage core and shell genes in uncultured planktonic thaumarchaeota and euryarchaeota.</title>
        <authorList>
            <person name="Deschamps P."/>
            <person name="Zivanovic Y."/>
            <person name="Moreira D."/>
            <person name="Rodriguez-Valera F."/>
            <person name="Lopez-Garcia P."/>
        </authorList>
    </citation>
    <scope>NUCLEOTIDE SEQUENCE</scope>
</reference>
<feature type="transmembrane region" description="Helical" evidence="1">
    <location>
        <begin position="66"/>
        <end position="86"/>
    </location>
</feature>
<dbReference type="Gene3D" id="2.40.50.140">
    <property type="entry name" value="Nucleic acid-binding proteins"/>
    <property type="match status" value="1"/>
</dbReference>
<keyword evidence="1" id="KW-1133">Transmembrane helix</keyword>
<dbReference type="AlphaFoldDB" id="A0A075H696"/>
<proteinExistence type="predicted"/>
<organism evidence="2">
    <name type="scientific">uncultured marine group II/III euryarchaeote KM3_46_H05</name>
    <dbReference type="NCBI Taxonomy" id="1456450"/>
    <lineage>
        <taxon>Archaea</taxon>
        <taxon>Methanobacteriati</taxon>
        <taxon>Methanobacteriota</taxon>
        <taxon>environmental samples</taxon>
    </lineage>
</organism>